<name>A0AAW2VI19_SESRA</name>
<dbReference type="AlphaFoldDB" id="A0AAW2VI19"/>
<comment type="caution">
    <text evidence="1">The sequence shown here is derived from an EMBL/GenBank/DDBJ whole genome shotgun (WGS) entry which is preliminary data.</text>
</comment>
<proteinExistence type="predicted"/>
<accession>A0AAW2VI19</accession>
<reference evidence="1" key="1">
    <citation type="submission" date="2020-06" db="EMBL/GenBank/DDBJ databases">
        <authorList>
            <person name="Li T."/>
            <person name="Hu X."/>
            <person name="Zhang T."/>
            <person name="Song X."/>
            <person name="Zhang H."/>
            <person name="Dai N."/>
            <person name="Sheng W."/>
            <person name="Hou X."/>
            <person name="Wei L."/>
        </authorList>
    </citation>
    <scope>NUCLEOTIDE SEQUENCE</scope>
    <source>
        <strain evidence="1">G02</strain>
        <tissue evidence="1">Leaf</tissue>
    </source>
</reference>
<sequence>MCASRTPTSAMSRRRTRGQWDEYYRNYYYELKGIKQESGGIGGRDKQDKNVVDSESIIVDGDGGKSWEKQGFVLIGEKRAGEEKIEQAGSFAGRGVKTENAVQEFDGSRNIRGLARERTEEKEDSGVAQVGRALREGRNWI</sequence>
<evidence type="ECO:0000313" key="1">
    <source>
        <dbReference type="EMBL" id="KAL0429459.1"/>
    </source>
</evidence>
<organism evidence="1">
    <name type="scientific">Sesamum radiatum</name>
    <name type="common">Black benniseed</name>
    <dbReference type="NCBI Taxonomy" id="300843"/>
    <lineage>
        <taxon>Eukaryota</taxon>
        <taxon>Viridiplantae</taxon>
        <taxon>Streptophyta</taxon>
        <taxon>Embryophyta</taxon>
        <taxon>Tracheophyta</taxon>
        <taxon>Spermatophyta</taxon>
        <taxon>Magnoliopsida</taxon>
        <taxon>eudicotyledons</taxon>
        <taxon>Gunneridae</taxon>
        <taxon>Pentapetalae</taxon>
        <taxon>asterids</taxon>
        <taxon>lamiids</taxon>
        <taxon>Lamiales</taxon>
        <taxon>Pedaliaceae</taxon>
        <taxon>Sesamum</taxon>
    </lineage>
</organism>
<dbReference type="EMBL" id="JACGWJ010000003">
    <property type="protein sequence ID" value="KAL0429459.1"/>
    <property type="molecule type" value="Genomic_DNA"/>
</dbReference>
<protein>
    <submittedName>
        <fullName evidence="1">Uncharacterized protein</fullName>
    </submittedName>
</protein>
<gene>
    <name evidence="1" type="ORF">Sradi_0571900</name>
</gene>
<reference evidence="1" key="2">
    <citation type="journal article" date="2024" name="Plant">
        <title>Genomic evolution and insights into agronomic trait innovations of Sesamum species.</title>
        <authorList>
            <person name="Miao H."/>
            <person name="Wang L."/>
            <person name="Qu L."/>
            <person name="Liu H."/>
            <person name="Sun Y."/>
            <person name="Le M."/>
            <person name="Wang Q."/>
            <person name="Wei S."/>
            <person name="Zheng Y."/>
            <person name="Lin W."/>
            <person name="Duan Y."/>
            <person name="Cao H."/>
            <person name="Xiong S."/>
            <person name="Wang X."/>
            <person name="Wei L."/>
            <person name="Li C."/>
            <person name="Ma Q."/>
            <person name="Ju M."/>
            <person name="Zhao R."/>
            <person name="Li G."/>
            <person name="Mu C."/>
            <person name="Tian Q."/>
            <person name="Mei H."/>
            <person name="Zhang T."/>
            <person name="Gao T."/>
            <person name="Zhang H."/>
        </authorList>
    </citation>
    <scope>NUCLEOTIDE SEQUENCE</scope>
    <source>
        <strain evidence="1">G02</strain>
    </source>
</reference>